<gene>
    <name evidence="2" type="ORF">WNY63_03325</name>
</gene>
<sequence length="535" mass="54744">MGNNTFKLTKLALAIGLTATLSGCFSDNDDNDYVKPPEPPVPTVKAPVADTPAALTFYVAGNVVDSETGEVVASTVKFLEAGVASANVVALNGDAITEVATTDGSFTFNLVEGAELTQLTALVTAEGYASNSVVVDLSDKSEVVDTIVSLVKLDENKVTLIKDKKVAAADGKLAAPLAETAGAATIEIGTDVELQDAEGNAVTGTEVTLNVVTADINAAAGKTAAVDLIPEGLTNADATKVVVPAAYMSVEMLAGDTNIKSFSENISLTANLPATFKTIDGSMVEAGDKFDVSSYNEETGVWANEAEQATVGAAGALTLPAKFATDHLTGFALSEAQTACSTPISYTFTGDAVPASGLYVHLNSSTVSKKKLVKKVQGNLYGAGVVADNAVANVSVKDKNGNVWGTVANANLCGAITVALDSPVTIVAQNLNVTYTCSNAEVDKDKTFPLTGAVVLYSQTKRTISTAVETAGSYALTGLESGVTYDVKVIPTGINVGLQSTTVTANDTDSAFNIVRDNCTLEDRVVTGTGTTGGS</sequence>
<dbReference type="Proteomes" id="UP001388366">
    <property type="component" value="Unassembled WGS sequence"/>
</dbReference>
<organism evidence="2 3">
    <name type="scientific">Pseudoalteromonas neustonica</name>
    <dbReference type="NCBI Taxonomy" id="1840331"/>
    <lineage>
        <taxon>Bacteria</taxon>
        <taxon>Pseudomonadati</taxon>
        <taxon>Pseudomonadota</taxon>
        <taxon>Gammaproteobacteria</taxon>
        <taxon>Alteromonadales</taxon>
        <taxon>Pseudoalteromonadaceae</taxon>
        <taxon>Pseudoalteromonas</taxon>
    </lineage>
</organism>
<dbReference type="RefSeq" id="WP_342883285.1">
    <property type="nucleotide sequence ID" value="NZ_JBBMQU010000004.1"/>
</dbReference>
<feature type="chain" id="PRO_5046002809" description="Carboxypeptidase regulatory-like domain-containing protein" evidence="1">
    <location>
        <begin position="27"/>
        <end position="535"/>
    </location>
</feature>
<dbReference type="EMBL" id="JBBMQU010000004">
    <property type="protein sequence ID" value="MEM5549769.1"/>
    <property type="molecule type" value="Genomic_DNA"/>
</dbReference>
<evidence type="ECO:0000313" key="2">
    <source>
        <dbReference type="EMBL" id="MEM5549769.1"/>
    </source>
</evidence>
<name>A0ABU9TYC8_9GAMM</name>
<evidence type="ECO:0000256" key="1">
    <source>
        <dbReference type="SAM" id="SignalP"/>
    </source>
</evidence>
<keyword evidence="3" id="KW-1185">Reference proteome</keyword>
<protein>
    <recommendedName>
        <fullName evidence="4">Carboxypeptidase regulatory-like domain-containing protein</fullName>
    </recommendedName>
</protein>
<proteinExistence type="predicted"/>
<accession>A0ABU9TYC8</accession>
<keyword evidence="1" id="KW-0732">Signal</keyword>
<comment type="caution">
    <text evidence="2">The sequence shown here is derived from an EMBL/GenBank/DDBJ whole genome shotgun (WGS) entry which is preliminary data.</text>
</comment>
<evidence type="ECO:0008006" key="4">
    <source>
        <dbReference type="Google" id="ProtNLM"/>
    </source>
</evidence>
<dbReference type="PROSITE" id="PS51257">
    <property type="entry name" value="PROKAR_LIPOPROTEIN"/>
    <property type="match status" value="1"/>
</dbReference>
<reference evidence="2 3" key="1">
    <citation type="submission" date="2024-03" db="EMBL/GenBank/DDBJ databases">
        <title>Community enrichment and isolation of bacterial strains for fucoidan degradation.</title>
        <authorList>
            <person name="Sichert A."/>
        </authorList>
    </citation>
    <scope>NUCLEOTIDE SEQUENCE [LARGE SCALE GENOMIC DNA]</scope>
    <source>
        <strain evidence="2 3">AS81</strain>
    </source>
</reference>
<feature type="signal peptide" evidence="1">
    <location>
        <begin position="1"/>
        <end position="26"/>
    </location>
</feature>
<evidence type="ECO:0000313" key="3">
    <source>
        <dbReference type="Proteomes" id="UP001388366"/>
    </source>
</evidence>